<organism evidence="1 2">
    <name type="scientific">Candidatus Methanobinarius endosymbioticus</name>
    <dbReference type="NCBI Taxonomy" id="2006182"/>
    <lineage>
        <taxon>Archaea</taxon>
        <taxon>Methanobacteriati</taxon>
        <taxon>Methanobacteriota</taxon>
        <taxon>Methanomada group</taxon>
        <taxon>Methanobacteria</taxon>
        <taxon>Methanobacteriales</taxon>
        <taxon>Methanobacteriaceae</taxon>
        <taxon>Candidatus Methanobinarius</taxon>
    </lineage>
</organism>
<evidence type="ECO:0000313" key="2">
    <source>
        <dbReference type="Proteomes" id="UP000253099"/>
    </source>
</evidence>
<name>A0A366MA52_9EURY</name>
<keyword evidence="2" id="KW-1185">Reference proteome</keyword>
<protein>
    <submittedName>
        <fullName evidence="1">Uncharacterized protein</fullName>
    </submittedName>
</protein>
<dbReference type="Proteomes" id="UP000253099">
    <property type="component" value="Unassembled WGS sequence"/>
</dbReference>
<dbReference type="AlphaFoldDB" id="A0A366MA52"/>
<accession>A0A366MA52</accession>
<gene>
    <name evidence="1" type="ORF">ALNOE001_19350</name>
</gene>
<dbReference type="EMBL" id="NIZT01000065">
    <property type="protein sequence ID" value="RBQ22484.1"/>
    <property type="molecule type" value="Genomic_DNA"/>
</dbReference>
<comment type="caution">
    <text evidence="1">The sequence shown here is derived from an EMBL/GenBank/DDBJ whole genome shotgun (WGS) entry which is preliminary data.</text>
</comment>
<sequence>MVIVARLCGIHVLKIAGDRNIVTGKTNQVKYLIRKFVYMVIKIKLRKIRIRKYGLF</sequence>
<proteinExistence type="predicted"/>
<reference evidence="1 2" key="1">
    <citation type="submission" date="2018-06" db="EMBL/GenBank/DDBJ databases">
        <title>Genomic insight into two independent archaeal endosymbiosis events.</title>
        <authorList>
            <person name="Lind A.E."/>
            <person name="Lewis W.H."/>
            <person name="Spang A."/>
            <person name="Guy L."/>
            <person name="Embley M.T."/>
            <person name="Ettema T.J.G."/>
        </authorList>
    </citation>
    <scope>NUCLEOTIDE SEQUENCE [LARGE SCALE GENOMIC DNA]</scope>
    <source>
        <strain evidence="1">NOE</strain>
    </source>
</reference>
<evidence type="ECO:0000313" key="1">
    <source>
        <dbReference type="EMBL" id="RBQ22484.1"/>
    </source>
</evidence>